<keyword evidence="3" id="KW-1185">Reference proteome</keyword>
<reference evidence="2 3" key="1">
    <citation type="submission" date="2024-01" db="EMBL/GenBank/DDBJ databases">
        <title>The genomes of 5 underutilized Papilionoideae crops provide insights into root nodulation and disease resistanc.</title>
        <authorList>
            <person name="Jiang F."/>
        </authorList>
    </citation>
    <scope>NUCLEOTIDE SEQUENCE [LARGE SCALE GENOMIC DNA]</scope>
    <source>
        <strain evidence="2">LVBAO_FW01</strain>
        <tissue evidence="2">Leaves</tissue>
    </source>
</reference>
<feature type="region of interest" description="Disordered" evidence="1">
    <location>
        <begin position="61"/>
        <end position="98"/>
    </location>
</feature>
<evidence type="ECO:0000256" key="1">
    <source>
        <dbReference type="SAM" id="MobiDB-lite"/>
    </source>
</evidence>
<evidence type="ECO:0000313" key="3">
    <source>
        <dbReference type="Proteomes" id="UP001367508"/>
    </source>
</evidence>
<sequence length="116" mass="12616">MSRVEPGRSSRVGSSVAESGDETSCRERLCLVDSNGDESRRGWSGGVDRSVVKLKVELDRVASNSDEPSRAGSSLVQSGRVEENKAMKRRVEKSRVWSTPMVTSPVEECRAESTGV</sequence>
<dbReference type="AlphaFoldDB" id="A0AAN9L738"/>
<name>A0AAN9L738_CANGL</name>
<feature type="region of interest" description="Disordered" evidence="1">
    <location>
        <begin position="1"/>
        <end position="25"/>
    </location>
</feature>
<dbReference type="EMBL" id="JAYMYQ010000005">
    <property type="protein sequence ID" value="KAK7328918.1"/>
    <property type="molecule type" value="Genomic_DNA"/>
</dbReference>
<comment type="caution">
    <text evidence="2">The sequence shown here is derived from an EMBL/GenBank/DDBJ whole genome shotgun (WGS) entry which is preliminary data.</text>
</comment>
<dbReference type="Proteomes" id="UP001367508">
    <property type="component" value="Unassembled WGS sequence"/>
</dbReference>
<protein>
    <submittedName>
        <fullName evidence="2">Uncharacterized protein</fullName>
    </submittedName>
</protein>
<gene>
    <name evidence="2" type="ORF">VNO77_23055</name>
</gene>
<proteinExistence type="predicted"/>
<evidence type="ECO:0000313" key="2">
    <source>
        <dbReference type="EMBL" id="KAK7328918.1"/>
    </source>
</evidence>
<accession>A0AAN9L738</accession>
<organism evidence="2 3">
    <name type="scientific">Canavalia gladiata</name>
    <name type="common">Sword bean</name>
    <name type="synonym">Dolichos gladiatus</name>
    <dbReference type="NCBI Taxonomy" id="3824"/>
    <lineage>
        <taxon>Eukaryota</taxon>
        <taxon>Viridiplantae</taxon>
        <taxon>Streptophyta</taxon>
        <taxon>Embryophyta</taxon>
        <taxon>Tracheophyta</taxon>
        <taxon>Spermatophyta</taxon>
        <taxon>Magnoliopsida</taxon>
        <taxon>eudicotyledons</taxon>
        <taxon>Gunneridae</taxon>
        <taxon>Pentapetalae</taxon>
        <taxon>rosids</taxon>
        <taxon>fabids</taxon>
        <taxon>Fabales</taxon>
        <taxon>Fabaceae</taxon>
        <taxon>Papilionoideae</taxon>
        <taxon>50 kb inversion clade</taxon>
        <taxon>NPAAA clade</taxon>
        <taxon>indigoferoid/millettioid clade</taxon>
        <taxon>Phaseoleae</taxon>
        <taxon>Canavalia</taxon>
    </lineage>
</organism>
<feature type="compositionally biased region" description="Polar residues" evidence="1">
    <location>
        <begin position="62"/>
        <end position="77"/>
    </location>
</feature>